<organism evidence="1">
    <name type="scientific">marine sediment metagenome</name>
    <dbReference type="NCBI Taxonomy" id="412755"/>
    <lineage>
        <taxon>unclassified sequences</taxon>
        <taxon>metagenomes</taxon>
        <taxon>ecological metagenomes</taxon>
    </lineage>
</organism>
<dbReference type="EMBL" id="BARU01011776">
    <property type="protein sequence ID" value="GAH33169.1"/>
    <property type="molecule type" value="Genomic_DNA"/>
</dbReference>
<reference evidence="1" key="1">
    <citation type="journal article" date="2014" name="Front. Microbiol.">
        <title>High frequency of phylogenetically diverse reductive dehalogenase-homologous genes in deep subseafloor sedimentary metagenomes.</title>
        <authorList>
            <person name="Kawai M."/>
            <person name="Futagami T."/>
            <person name="Toyoda A."/>
            <person name="Takaki Y."/>
            <person name="Nishi S."/>
            <person name="Hori S."/>
            <person name="Arai W."/>
            <person name="Tsubouchi T."/>
            <person name="Morono Y."/>
            <person name="Uchiyama I."/>
            <person name="Ito T."/>
            <person name="Fujiyama A."/>
            <person name="Inagaki F."/>
            <person name="Takami H."/>
        </authorList>
    </citation>
    <scope>NUCLEOTIDE SEQUENCE</scope>
    <source>
        <strain evidence="1">Expedition CK06-06</strain>
    </source>
</reference>
<evidence type="ECO:0000313" key="1">
    <source>
        <dbReference type="EMBL" id="GAH33169.1"/>
    </source>
</evidence>
<dbReference type="AlphaFoldDB" id="X1FV05"/>
<comment type="caution">
    <text evidence="1">The sequence shown here is derived from an EMBL/GenBank/DDBJ whole genome shotgun (WGS) entry which is preliminary data.</text>
</comment>
<gene>
    <name evidence="1" type="ORF">S03H2_21994</name>
</gene>
<accession>X1FV05</accession>
<name>X1FV05_9ZZZZ</name>
<sequence length="34" mass="4169">MIERSRISLNRIIYPKLKLEDFFKFAKDLDLNKI</sequence>
<feature type="non-terminal residue" evidence="1">
    <location>
        <position position="34"/>
    </location>
</feature>
<protein>
    <submittedName>
        <fullName evidence="1">Uncharacterized protein</fullName>
    </submittedName>
</protein>
<proteinExistence type="predicted"/>